<evidence type="ECO:0000313" key="1">
    <source>
        <dbReference type="EMBL" id="UYV74563.1"/>
    </source>
</evidence>
<dbReference type="Proteomes" id="UP001235939">
    <property type="component" value="Chromosome 12"/>
</dbReference>
<protein>
    <submittedName>
        <fullName evidence="1">Transposition</fullName>
    </submittedName>
</protein>
<reference evidence="1 2" key="1">
    <citation type="submission" date="2022-01" db="EMBL/GenBank/DDBJ databases">
        <title>A chromosomal length assembly of Cordylochernes scorpioides.</title>
        <authorList>
            <person name="Zeh D."/>
            <person name="Zeh J."/>
        </authorList>
    </citation>
    <scope>NUCLEOTIDE SEQUENCE [LARGE SCALE GENOMIC DNA]</scope>
    <source>
        <strain evidence="1">IN4F17</strain>
        <tissue evidence="1">Whole Body</tissue>
    </source>
</reference>
<accession>A0ABY6L3S4</accession>
<keyword evidence="2" id="KW-1185">Reference proteome</keyword>
<sequence>MSYKANVENPKKQTLQLNRRKSTQLARWKSGHLRPLVYKEGTKSFPMCTRCKTEEATPQNCIGKDKRSLYREPRRVLELLNEHDLQDLVIVQVKTSHTRRKPVLDTKCKVKPHICHFHRILQILTFDITAGQWAVHQTKLAQGTVQNGFQHIVEGLGTSLEWAGHRPSQNIPHQEEASSDTKCKVKPHICHFHRILQILTFDITAGQWAVHQTKLAQGTVQNGFQHIVEGLGTSLEWAGQWAVHQTKLAQGTVQNGFQHIVEGLGTSLEWAGVLHVLEHDPYSWRTFLSINRKFGSKEIKLSLHTGTDFLKELNDRRFQTLSLELIPDFDLFQVFFQQEEAGNTESRRAEFDGSTVPIKKWLQEIDDNAIIFGWTDLHTLVVAKMLLTGVAKLWLRSQPTFSTWPELKEAITNEFDNPIDSRNIHILLTKRKKQQFESHYEYFLNMREPYYMALHPIQTLKLN</sequence>
<dbReference type="EMBL" id="CP092874">
    <property type="protein sequence ID" value="UYV74563.1"/>
    <property type="molecule type" value="Genomic_DNA"/>
</dbReference>
<name>A0ABY6L3S4_9ARAC</name>
<evidence type="ECO:0000313" key="2">
    <source>
        <dbReference type="Proteomes" id="UP001235939"/>
    </source>
</evidence>
<organism evidence="1 2">
    <name type="scientific">Cordylochernes scorpioides</name>
    <dbReference type="NCBI Taxonomy" id="51811"/>
    <lineage>
        <taxon>Eukaryota</taxon>
        <taxon>Metazoa</taxon>
        <taxon>Ecdysozoa</taxon>
        <taxon>Arthropoda</taxon>
        <taxon>Chelicerata</taxon>
        <taxon>Arachnida</taxon>
        <taxon>Pseudoscorpiones</taxon>
        <taxon>Cheliferoidea</taxon>
        <taxon>Chernetidae</taxon>
        <taxon>Cordylochernes</taxon>
    </lineage>
</organism>
<proteinExistence type="predicted"/>
<gene>
    <name evidence="1" type="ORF">LAZ67_12000145</name>
</gene>